<reference evidence="2 3" key="1">
    <citation type="submission" date="2015-06" db="EMBL/GenBank/DDBJ databases">
        <title>New insights into the roles of widespread benthic archaea in carbon and nitrogen cycling.</title>
        <authorList>
            <person name="Lazar C.S."/>
            <person name="Baker B.J."/>
            <person name="Seitz K.W."/>
            <person name="Hyde A.S."/>
            <person name="Dick G.J."/>
            <person name="Hinrichs K.-U."/>
            <person name="Teske A.P."/>
        </authorList>
    </citation>
    <scope>NUCLEOTIDE SEQUENCE [LARGE SCALE GENOMIC DNA]</scope>
    <source>
        <strain evidence="2">DG-45</strain>
    </source>
</reference>
<sequence length="388" mass="41120">MVSKAIGLIGGMDGIIGVGDRVLIKPNAGSESSRRGGVVTDPYVVEAIANEATEAGAGDVVIGEAAQVGADTGRVFEMNGYPEVAERTGARLLDLNEDEAVEVEVEGRLLRSVRVFRSALESDAVISVPVVKTHILAGVTIGLKNMKGVIPVEEKRRFHMLGLDAAIADLQLAIKPTMTVVDGILAMGGLGAPIHLGETVELGLIMAGVDPVAVDAVACRVTGFDPYDVKHLVYAAEHGLGSLDVKDAEIRGEPIERVRIDLEKPSLELREFDALDNLEVVQGGACSGCVGAVYSALKICDGMGELRGMPRTAFVLGPLAEPPGRDGEKVIIGRCLRRFRDAGRYVPGCPPLVVQVRDEVRELTGLSRLGGPKEDFLKAAEMDDDVER</sequence>
<gene>
    <name evidence="2" type="ORF">AC482_02330</name>
</gene>
<organism evidence="2 3">
    <name type="scientific">miscellaneous Crenarchaeota group-15 archaeon DG-45</name>
    <dbReference type="NCBI Taxonomy" id="1685127"/>
    <lineage>
        <taxon>Archaea</taxon>
        <taxon>Candidatus Bathyarchaeota</taxon>
        <taxon>MCG-15</taxon>
    </lineage>
</organism>
<comment type="caution">
    <text evidence="2">The sequence shown here is derived from an EMBL/GenBank/DDBJ whole genome shotgun (WGS) entry which is preliminary data.</text>
</comment>
<dbReference type="Pfam" id="PF04015">
    <property type="entry name" value="DUF362"/>
    <property type="match status" value="1"/>
</dbReference>
<feature type="domain" description="DUF362" evidence="1">
    <location>
        <begin position="22"/>
        <end position="220"/>
    </location>
</feature>
<proteinExistence type="predicted"/>
<dbReference type="Proteomes" id="UP000037210">
    <property type="component" value="Unassembled WGS sequence"/>
</dbReference>
<protein>
    <recommendedName>
        <fullName evidence="1">DUF362 domain-containing protein</fullName>
    </recommendedName>
</protein>
<evidence type="ECO:0000313" key="2">
    <source>
        <dbReference type="EMBL" id="KON31001.1"/>
    </source>
</evidence>
<dbReference type="AlphaFoldDB" id="A0A0M0BS13"/>
<name>A0A0M0BS13_9ARCH</name>
<evidence type="ECO:0000313" key="3">
    <source>
        <dbReference type="Proteomes" id="UP000037210"/>
    </source>
</evidence>
<accession>A0A0M0BS13</accession>
<dbReference type="EMBL" id="LFWZ01000016">
    <property type="protein sequence ID" value="KON31001.1"/>
    <property type="molecule type" value="Genomic_DNA"/>
</dbReference>
<evidence type="ECO:0000259" key="1">
    <source>
        <dbReference type="Pfam" id="PF04015"/>
    </source>
</evidence>
<dbReference type="InterPro" id="IPR007160">
    <property type="entry name" value="DUF362"/>
</dbReference>